<feature type="transmembrane region" description="Helical" evidence="9">
    <location>
        <begin position="312"/>
        <end position="337"/>
    </location>
</feature>
<dbReference type="InterPro" id="IPR036739">
    <property type="entry name" value="SLC41_membr_dom_sf"/>
</dbReference>
<reference evidence="12" key="1">
    <citation type="journal article" date="2008" name="Science">
        <title>Genome of an endosymbiont coupling N2 fixation to cellulolysis within RT protist cells in termite gut.</title>
        <authorList>
            <person name="Hongoh Y."/>
            <person name="Sharma V.K."/>
            <person name="Prakash T."/>
            <person name="Noda S."/>
            <person name="Toh H."/>
            <person name="Taylor T.D."/>
            <person name="Kudo T."/>
            <person name="Sakaki Y."/>
            <person name="Toyoda A."/>
            <person name="Hattori M."/>
            <person name="Ohkuma M."/>
        </authorList>
    </citation>
    <scope>NUCLEOTIDE SEQUENCE [LARGE SCALE GENOMIC DNA]</scope>
</reference>
<evidence type="ECO:0000313" key="11">
    <source>
        <dbReference type="EMBL" id="BAG83450.1"/>
    </source>
</evidence>
<dbReference type="InterPro" id="IPR038076">
    <property type="entry name" value="MgtE_N_sf"/>
</dbReference>
<comment type="similarity">
    <text evidence="2 9">Belongs to the SLC41A transporter family.</text>
</comment>
<feature type="transmembrane region" description="Helical" evidence="9">
    <location>
        <begin position="286"/>
        <end position="306"/>
    </location>
</feature>
<feature type="transmembrane region" description="Helical" evidence="9">
    <location>
        <begin position="358"/>
        <end position="378"/>
    </location>
</feature>
<evidence type="ECO:0000256" key="8">
    <source>
        <dbReference type="PROSITE-ProRule" id="PRU00703"/>
    </source>
</evidence>
<proteinExistence type="inferred from homology"/>
<evidence type="ECO:0000313" key="12">
    <source>
        <dbReference type="Proteomes" id="UP000000723"/>
    </source>
</evidence>
<dbReference type="PANTHER" id="PTHR43773">
    <property type="entry name" value="MAGNESIUM TRANSPORTER MGTE"/>
    <property type="match status" value="1"/>
</dbReference>
<keyword evidence="9" id="KW-0479">Metal-binding</keyword>
<dbReference type="Proteomes" id="UP000000723">
    <property type="component" value="Chromosome"/>
</dbReference>
<keyword evidence="4 9" id="KW-0812">Transmembrane</keyword>
<dbReference type="NCBIfam" id="TIGR00400">
    <property type="entry name" value="mgtE"/>
    <property type="match status" value="1"/>
</dbReference>
<dbReference type="OrthoDB" id="9790355at2"/>
<keyword evidence="8" id="KW-0129">CBS domain</keyword>
<keyword evidence="12" id="KW-1185">Reference proteome</keyword>
<dbReference type="RefSeq" id="WP_012573211.1">
    <property type="nucleotide sequence ID" value="NC_011565.1"/>
</dbReference>
<comment type="subcellular location">
    <subcellularLocation>
        <location evidence="9">Cell membrane</location>
        <topology evidence="9">Multi-pass membrane protein</topology>
    </subcellularLocation>
    <subcellularLocation>
        <location evidence="1">Membrane</location>
        <topology evidence="1">Multi-pass membrane protein</topology>
    </subcellularLocation>
</comment>
<organism evidence="11 12">
    <name type="scientific">Azobacteroides pseudotrichonymphae genomovar. CFP2</name>
    <dbReference type="NCBI Taxonomy" id="511995"/>
    <lineage>
        <taxon>Bacteria</taxon>
        <taxon>Pseudomonadati</taxon>
        <taxon>Bacteroidota</taxon>
        <taxon>Bacteroidia</taxon>
        <taxon>Bacteroidales</taxon>
        <taxon>Candidatus Azobacteroides</taxon>
    </lineage>
</organism>
<comment type="subunit">
    <text evidence="9">Homodimer.</text>
</comment>
<evidence type="ECO:0000256" key="7">
    <source>
        <dbReference type="ARBA" id="ARBA00023136"/>
    </source>
</evidence>
<accession>B6YQH8</accession>
<dbReference type="EMBL" id="AP010656">
    <property type="protein sequence ID" value="BAG83450.1"/>
    <property type="molecule type" value="Genomic_DNA"/>
</dbReference>
<dbReference type="GO" id="GO:0005886">
    <property type="term" value="C:plasma membrane"/>
    <property type="evidence" value="ECO:0007669"/>
    <property type="project" value="UniProtKB-SubCell"/>
</dbReference>
<name>B6YQH8_AZOPC</name>
<dbReference type="SUPFAM" id="SSF54631">
    <property type="entry name" value="CBS-domain pair"/>
    <property type="match status" value="1"/>
</dbReference>
<evidence type="ECO:0000256" key="4">
    <source>
        <dbReference type="ARBA" id="ARBA00022692"/>
    </source>
</evidence>
<dbReference type="AlphaFoldDB" id="B6YQH8"/>
<dbReference type="InterPro" id="IPR000644">
    <property type="entry name" value="CBS_dom"/>
</dbReference>
<dbReference type="Gene3D" id="1.10.357.20">
    <property type="entry name" value="SLC41 divalent cation transporters, integral membrane domain"/>
    <property type="match status" value="1"/>
</dbReference>
<comment type="function">
    <text evidence="9">Acts as a magnesium transporter.</text>
</comment>
<dbReference type="SUPFAM" id="SSF161093">
    <property type="entry name" value="MgtE membrane domain-like"/>
    <property type="match status" value="1"/>
</dbReference>
<dbReference type="PROSITE" id="PS51371">
    <property type="entry name" value="CBS"/>
    <property type="match status" value="1"/>
</dbReference>
<dbReference type="eggNOG" id="COG2239">
    <property type="taxonomic scope" value="Bacteria"/>
</dbReference>
<keyword evidence="7 9" id="KW-0472">Membrane</keyword>
<dbReference type="Gene3D" id="3.10.580.10">
    <property type="entry name" value="CBS-domain"/>
    <property type="match status" value="1"/>
</dbReference>
<dbReference type="PANTHER" id="PTHR43773:SF1">
    <property type="entry name" value="MAGNESIUM TRANSPORTER MGTE"/>
    <property type="match status" value="1"/>
</dbReference>
<dbReference type="KEGG" id="aps:CFPG_187"/>
<evidence type="ECO:0000256" key="1">
    <source>
        <dbReference type="ARBA" id="ARBA00004141"/>
    </source>
</evidence>
<dbReference type="Gene3D" id="1.25.60.10">
    <property type="entry name" value="MgtE N-terminal domain-like"/>
    <property type="match status" value="1"/>
</dbReference>
<sequence length="460" mass="52316">MEEFKLHFLELIKLKDWKTLKQELNKFEPLQIAEIIENLEKNDGIVLFRLLPRELAKEAFQHLSHEEQEDIIEGLIANTDQITNLLNDLDPDDRTAFFEELPGEISWRLVQMLSLKECAITTRLLGYPEESIGRLMTPEYVAIKPHYTVQQALDHIRRFGKDSETLNVIYIIDDHRRLIDDIRIKELILAQPTETVENLTDNRFIALNAYDDQEVAIQIFQDYDRVALPVTDTNGTLLGIVTIDDVMDVAEKENTEDFQKFGGTQELDLSYTKTSLFELVKKRARWLVFLFFSEMLTTSAMSYFNVEISKAVVLALFVPLIISSGGNSGSQAASLIIRSLALEELGLKNWWYVMKKEILSGLLLGSLLGLIGFSRVFLWQEIGIYNYGKYWVWIGLSVAISLIFVVLWGTLSGSMIPFILKRCGFDPATASAPFVATLVDVTGLIIYFSVAVILLTGKLL</sequence>
<dbReference type="GO" id="GO:0046872">
    <property type="term" value="F:metal ion binding"/>
    <property type="evidence" value="ECO:0007669"/>
    <property type="project" value="UniProtKB-KW"/>
</dbReference>
<dbReference type="InterPro" id="IPR006669">
    <property type="entry name" value="MgtE_transporter"/>
</dbReference>
<dbReference type="InterPro" id="IPR006668">
    <property type="entry name" value="Mg_transptr_MgtE_intracell_dom"/>
</dbReference>
<dbReference type="Pfam" id="PF01769">
    <property type="entry name" value="MgtE"/>
    <property type="match status" value="1"/>
</dbReference>
<dbReference type="GO" id="GO:0015095">
    <property type="term" value="F:magnesium ion transmembrane transporter activity"/>
    <property type="evidence" value="ECO:0007669"/>
    <property type="project" value="UniProtKB-UniRule"/>
</dbReference>
<dbReference type="InterPro" id="IPR046342">
    <property type="entry name" value="CBS_dom_sf"/>
</dbReference>
<dbReference type="SMART" id="SM00924">
    <property type="entry name" value="MgtE_N"/>
    <property type="match status" value="1"/>
</dbReference>
<evidence type="ECO:0000259" key="10">
    <source>
        <dbReference type="PROSITE" id="PS51371"/>
    </source>
</evidence>
<dbReference type="Pfam" id="PF03448">
    <property type="entry name" value="MgtE_N"/>
    <property type="match status" value="1"/>
</dbReference>
<dbReference type="SUPFAM" id="SSF158791">
    <property type="entry name" value="MgtE N-terminal domain-like"/>
    <property type="match status" value="1"/>
</dbReference>
<protein>
    <recommendedName>
        <fullName evidence="9">Magnesium transporter MgtE</fullName>
    </recommendedName>
</protein>
<evidence type="ECO:0000256" key="3">
    <source>
        <dbReference type="ARBA" id="ARBA00022448"/>
    </source>
</evidence>
<dbReference type="CDD" id="cd04606">
    <property type="entry name" value="CBS_pair_Mg_transporter"/>
    <property type="match status" value="1"/>
</dbReference>
<keyword evidence="5 9" id="KW-0460">Magnesium</keyword>
<dbReference type="Pfam" id="PF00571">
    <property type="entry name" value="CBS"/>
    <property type="match status" value="1"/>
</dbReference>
<evidence type="ECO:0000256" key="6">
    <source>
        <dbReference type="ARBA" id="ARBA00022989"/>
    </source>
</evidence>
<dbReference type="InterPro" id="IPR006667">
    <property type="entry name" value="SLC41_membr_dom"/>
</dbReference>
<feature type="domain" description="CBS" evidence="10">
    <location>
        <begin position="199"/>
        <end position="256"/>
    </location>
</feature>
<feature type="transmembrane region" description="Helical" evidence="9">
    <location>
        <begin position="390"/>
        <end position="411"/>
    </location>
</feature>
<evidence type="ECO:0000256" key="2">
    <source>
        <dbReference type="ARBA" id="ARBA00009749"/>
    </source>
</evidence>
<keyword evidence="9" id="KW-1003">Cell membrane</keyword>
<evidence type="ECO:0000256" key="9">
    <source>
        <dbReference type="RuleBase" id="RU362011"/>
    </source>
</evidence>
<gene>
    <name evidence="11" type="ordered locus">CFPG_187</name>
</gene>
<evidence type="ECO:0000256" key="5">
    <source>
        <dbReference type="ARBA" id="ARBA00022842"/>
    </source>
</evidence>
<keyword evidence="6 9" id="KW-1133">Transmembrane helix</keyword>
<keyword evidence="3 9" id="KW-0813">Transport</keyword>
<dbReference type="HOGENOM" id="CLU_037408_2_2_10"/>
<feature type="transmembrane region" description="Helical" evidence="9">
    <location>
        <begin position="432"/>
        <end position="455"/>
    </location>
</feature>